<dbReference type="PANTHER" id="PTHR39181">
    <property type="entry name" value="TYROSINE-PROTEIN PHOSPHATASE YWQE"/>
    <property type="match status" value="1"/>
</dbReference>
<dbReference type="EMBL" id="BMJT01000002">
    <property type="protein sequence ID" value="GGG14443.1"/>
    <property type="molecule type" value="Genomic_DNA"/>
</dbReference>
<evidence type="ECO:0000313" key="6">
    <source>
        <dbReference type="EMBL" id="GGG14443.1"/>
    </source>
</evidence>
<dbReference type="InterPro" id="IPR016195">
    <property type="entry name" value="Pol/histidinol_Pase-like"/>
</dbReference>
<name>A0A917LD67_9BACI</name>
<evidence type="ECO:0000256" key="1">
    <source>
        <dbReference type="ARBA" id="ARBA00005750"/>
    </source>
</evidence>
<reference evidence="6" key="1">
    <citation type="journal article" date="2014" name="Int. J. Syst. Evol. Microbiol.">
        <title>Complete genome sequence of Corynebacterium casei LMG S-19264T (=DSM 44701T), isolated from a smear-ripened cheese.</title>
        <authorList>
            <consortium name="US DOE Joint Genome Institute (JGI-PGF)"/>
            <person name="Walter F."/>
            <person name="Albersmeier A."/>
            <person name="Kalinowski J."/>
            <person name="Ruckert C."/>
        </authorList>
    </citation>
    <scope>NUCLEOTIDE SEQUENCE</scope>
    <source>
        <strain evidence="6">CGMCC 1.15760</strain>
    </source>
</reference>
<dbReference type="PIRSF" id="PIRSF016557">
    <property type="entry name" value="Caps_synth_CpsB"/>
    <property type="match status" value="1"/>
</dbReference>
<keyword evidence="7" id="KW-1185">Reference proteome</keyword>
<dbReference type="RefSeq" id="WP_188613529.1">
    <property type="nucleotide sequence ID" value="NZ_BMJT01000002.1"/>
</dbReference>
<comment type="similarity">
    <text evidence="1 5">Belongs to the metallo-dependent hydrolases superfamily. CpsB/CapC family.</text>
</comment>
<proteinExistence type="inferred from homology"/>
<dbReference type="PANTHER" id="PTHR39181:SF1">
    <property type="entry name" value="TYROSINE-PROTEIN PHOSPHATASE YWQE"/>
    <property type="match status" value="1"/>
</dbReference>
<dbReference type="SUPFAM" id="SSF89550">
    <property type="entry name" value="PHP domain-like"/>
    <property type="match status" value="1"/>
</dbReference>
<dbReference type="Pfam" id="PF19567">
    <property type="entry name" value="CpsB_CapC"/>
    <property type="match status" value="1"/>
</dbReference>
<evidence type="ECO:0000256" key="2">
    <source>
        <dbReference type="ARBA" id="ARBA00022801"/>
    </source>
</evidence>
<sequence length="253" mass="28735">MIDTHCHILYGVDDGPTTFEETTEMLKKAAAEGITTICATSHFDKGALHVPATIVQQQVAHLQQYISAQQLGIRLVAGHEITLNKRTVQKIIDGEALPLGNSRYVLLELPSRHLPSDIDEVLHELQVQGYLPIIAHPERQQMIIKSPQTVMRLIHLGAYTQVTAPSLVGYYGKHVQKTAWQLVAMGAVHFIGSDAHDSTHRTFYMRAAEAAFHQAEKSHNWIEYQHNNYQILCNERVEVPLPQITKRRWWQLR</sequence>
<dbReference type="Proteomes" id="UP000616608">
    <property type="component" value="Unassembled WGS sequence"/>
</dbReference>
<keyword evidence="2 5" id="KW-0378">Hydrolase</keyword>
<accession>A0A917LD67</accession>
<evidence type="ECO:0000313" key="7">
    <source>
        <dbReference type="Proteomes" id="UP000616608"/>
    </source>
</evidence>
<reference evidence="6" key="2">
    <citation type="submission" date="2020-09" db="EMBL/GenBank/DDBJ databases">
        <authorList>
            <person name="Sun Q."/>
            <person name="Zhou Y."/>
        </authorList>
    </citation>
    <scope>NUCLEOTIDE SEQUENCE</scope>
    <source>
        <strain evidence="6">CGMCC 1.15760</strain>
    </source>
</reference>
<dbReference type="InterPro" id="IPR016667">
    <property type="entry name" value="Caps_polysacc_synth_CpsB/CapC"/>
</dbReference>
<organism evidence="6 7">
    <name type="scientific">Lysinibacillus alkalisoli</name>
    <dbReference type="NCBI Taxonomy" id="1911548"/>
    <lineage>
        <taxon>Bacteria</taxon>
        <taxon>Bacillati</taxon>
        <taxon>Bacillota</taxon>
        <taxon>Bacilli</taxon>
        <taxon>Bacillales</taxon>
        <taxon>Bacillaceae</taxon>
        <taxon>Lysinibacillus</taxon>
    </lineage>
</organism>
<gene>
    <name evidence="6" type="ORF">GCM10007425_05900</name>
</gene>
<dbReference type="AlphaFoldDB" id="A0A917LD67"/>
<dbReference type="EC" id="3.1.3.48" evidence="5"/>
<keyword evidence="3 5" id="KW-0904">Protein phosphatase</keyword>
<evidence type="ECO:0000256" key="4">
    <source>
        <dbReference type="ARBA" id="ARBA00051722"/>
    </source>
</evidence>
<comment type="catalytic activity">
    <reaction evidence="4 5">
        <text>O-phospho-L-tyrosyl-[protein] + H2O = L-tyrosyl-[protein] + phosphate</text>
        <dbReference type="Rhea" id="RHEA:10684"/>
        <dbReference type="Rhea" id="RHEA-COMP:10136"/>
        <dbReference type="Rhea" id="RHEA-COMP:20101"/>
        <dbReference type="ChEBI" id="CHEBI:15377"/>
        <dbReference type="ChEBI" id="CHEBI:43474"/>
        <dbReference type="ChEBI" id="CHEBI:46858"/>
        <dbReference type="ChEBI" id="CHEBI:61978"/>
        <dbReference type="EC" id="3.1.3.48"/>
    </reaction>
</comment>
<comment type="caution">
    <text evidence="6">The sequence shown here is derived from an EMBL/GenBank/DDBJ whole genome shotgun (WGS) entry which is preliminary data.</text>
</comment>
<protein>
    <recommendedName>
        <fullName evidence="5">Tyrosine-protein phosphatase</fullName>
        <ecNumber evidence="5">3.1.3.48</ecNumber>
    </recommendedName>
</protein>
<dbReference type="Gene3D" id="3.20.20.140">
    <property type="entry name" value="Metal-dependent hydrolases"/>
    <property type="match status" value="1"/>
</dbReference>
<evidence type="ECO:0000256" key="3">
    <source>
        <dbReference type="ARBA" id="ARBA00022912"/>
    </source>
</evidence>
<dbReference type="GO" id="GO:0004725">
    <property type="term" value="F:protein tyrosine phosphatase activity"/>
    <property type="evidence" value="ECO:0007669"/>
    <property type="project" value="UniProtKB-UniRule"/>
</dbReference>
<evidence type="ECO:0000256" key="5">
    <source>
        <dbReference type="PIRNR" id="PIRNR016557"/>
    </source>
</evidence>
<dbReference type="GO" id="GO:0030145">
    <property type="term" value="F:manganese ion binding"/>
    <property type="evidence" value="ECO:0007669"/>
    <property type="project" value="UniProtKB-UniRule"/>
</dbReference>